<reference evidence="1 2" key="1">
    <citation type="submission" date="2019-11" db="EMBL/GenBank/DDBJ databases">
        <title>Whole genome sequence of Oryza granulata.</title>
        <authorList>
            <person name="Li W."/>
        </authorList>
    </citation>
    <scope>NUCLEOTIDE SEQUENCE [LARGE SCALE GENOMIC DNA]</scope>
    <source>
        <strain evidence="2">cv. Menghai</strain>
        <tissue evidence="1">Leaf</tissue>
    </source>
</reference>
<dbReference type="Pfam" id="PF03870">
    <property type="entry name" value="RNA_pol_Rpb8"/>
    <property type="match status" value="1"/>
</dbReference>
<dbReference type="OrthoDB" id="20018at2759"/>
<protein>
    <submittedName>
        <fullName evidence="1">Uncharacterized protein</fullName>
    </submittedName>
</protein>
<comment type="caution">
    <text evidence="1">The sequence shown here is derived from an EMBL/GenBank/DDBJ whole genome shotgun (WGS) entry which is preliminary data.</text>
</comment>
<gene>
    <name evidence="1" type="ORF">E2562_003794</name>
</gene>
<dbReference type="Gene3D" id="2.40.50.140">
    <property type="entry name" value="Nucleic acid-binding proteins"/>
    <property type="match status" value="1"/>
</dbReference>
<evidence type="ECO:0000313" key="1">
    <source>
        <dbReference type="EMBL" id="KAF0890591.1"/>
    </source>
</evidence>
<name>A0A6G1BS65_9ORYZ</name>
<proteinExistence type="predicted"/>
<dbReference type="GO" id="GO:0006351">
    <property type="term" value="P:DNA-templated transcription"/>
    <property type="evidence" value="ECO:0007669"/>
    <property type="project" value="InterPro"/>
</dbReference>
<dbReference type="SUPFAM" id="SSF50249">
    <property type="entry name" value="Nucleic acid-binding proteins"/>
    <property type="match status" value="1"/>
</dbReference>
<dbReference type="EMBL" id="SPHZ02000011">
    <property type="protein sequence ID" value="KAF0890591.1"/>
    <property type="molecule type" value="Genomic_DNA"/>
</dbReference>
<dbReference type="InterPro" id="IPR012340">
    <property type="entry name" value="NA-bd_OB-fold"/>
</dbReference>
<keyword evidence="2" id="KW-1185">Reference proteome</keyword>
<evidence type="ECO:0000313" key="2">
    <source>
        <dbReference type="Proteomes" id="UP000479710"/>
    </source>
</evidence>
<dbReference type="GO" id="GO:0003899">
    <property type="term" value="F:DNA-directed RNA polymerase activity"/>
    <property type="evidence" value="ECO:0007669"/>
    <property type="project" value="InterPro"/>
</dbReference>
<dbReference type="Proteomes" id="UP000479710">
    <property type="component" value="Unassembled WGS sequence"/>
</dbReference>
<sequence length="132" mass="14726">MHTAINHNPSSSKNTLNNFSYHLPFLLTPNPRMHHHSNNHRIIRVAKKQLEHEGEGDQPAPIQVENRGVLHRLLRLCSCSGCLIAPATSVKTALLPVKIYASFGGLLMLLKGDPSNAASFELDLMLFLLIWK</sequence>
<dbReference type="InterPro" id="IPR005570">
    <property type="entry name" value="RPABC3"/>
</dbReference>
<organism evidence="1 2">
    <name type="scientific">Oryza meyeriana var. granulata</name>
    <dbReference type="NCBI Taxonomy" id="110450"/>
    <lineage>
        <taxon>Eukaryota</taxon>
        <taxon>Viridiplantae</taxon>
        <taxon>Streptophyta</taxon>
        <taxon>Embryophyta</taxon>
        <taxon>Tracheophyta</taxon>
        <taxon>Spermatophyta</taxon>
        <taxon>Magnoliopsida</taxon>
        <taxon>Liliopsida</taxon>
        <taxon>Poales</taxon>
        <taxon>Poaceae</taxon>
        <taxon>BOP clade</taxon>
        <taxon>Oryzoideae</taxon>
        <taxon>Oryzeae</taxon>
        <taxon>Oryzinae</taxon>
        <taxon>Oryza</taxon>
        <taxon>Oryza meyeriana</taxon>
    </lineage>
</organism>
<accession>A0A6G1BS65</accession>
<dbReference type="AlphaFoldDB" id="A0A6G1BS65"/>